<protein>
    <submittedName>
        <fullName evidence="4">Capsule biosynthesis protein CapA</fullName>
    </submittedName>
</protein>
<evidence type="ECO:0000256" key="1">
    <source>
        <dbReference type="ARBA" id="ARBA00005662"/>
    </source>
</evidence>
<dbReference type="Proteomes" id="UP001191019">
    <property type="component" value="Unassembled WGS sequence"/>
</dbReference>
<dbReference type="Pfam" id="PF09587">
    <property type="entry name" value="PGA_cap"/>
    <property type="match status" value="1"/>
</dbReference>
<keyword evidence="5" id="KW-1185">Reference proteome</keyword>
<sequence length="484" mass="53958">MNLRRRSRGKRFLVGLGVFVIVAVGAFFGIQFFTKTGIFRIPGVVYYDESLSSEQLEILQSIFTEEIDLDKDVYISAGSSLTRPELGEGEYLYRIDVPVTDFYDARSDRNEFDDVEVISVDDLDFTKKLLSIDGDYYLDTFDKGAYYQTIKFSSEKFTEEIEPLVGEAFAKTWPEKSSVLTMAQTGVTALSRGMNKKLQSVGGDATYFAEKIKDYLAGFDITHTSNESSFTDFATSENICSDARFIDTLTAIGLDVVELTGNHNQDCGNQAALDTIDVYEQNNIQIVGGGKNADAAAVPLEIKDKNNSITFLAYNLSTGGATYGNTPGANQYYEDNTVSEINAAKERGDIVIVDIQYYECSAYASEYEDPTCDYADSAAGDQVGFFRHLIDLGADIVVGTSAHQPQTFELYGDGEIYYGLGNLFFDQVWWPGTTRSLVLEHYFYNGKILQTRITPTVYDANMQTELLDKGTAEWFIERLAKVRP</sequence>
<dbReference type="InterPro" id="IPR029052">
    <property type="entry name" value="Metallo-depent_PP-like"/>
</dbReference>
<dbReference type="PANTHER" id="PTHR33393:SF13">
    <property type="entry name" value="PGA BIOSYNTHESIS PROTEIN CAPA"/>
    <property type="match status" value="1"/>
</dbReference>
<organism evidence="4 5">
    <name type="scientific">Candidatus Nanosyncoccus alces</name>
    <dbReference type="NCBI Taxonomy" id="2171997"/>
    <lineage>
        <taxon>Bacteria</taxon>
        <taxon>Candidatus Saccharimonadota</taxon>
        <taxon>Candidatus Nanosyncoccalia</taxon>
        <taxon>Candidatus Nanosyncoccales</taxon>
        <taxon>Candidatus Nanosyncoccaceae</taxon>
        <taxon>Candidatus Nanosyncoccus</taxon>
    </lineage>
</organism>
<reference evidence="4 5" key="2">
    <citation type="journal article" date="2020" name="Cell Rep.">
        <title>Acquisition and Adaptation of Ultra-small Parasitic Reduced Genome Bacteria to Mammalian Hosts.</title>
        <authorList>
            <person name="McLean J.S."/>
            <person name="Bor B."/>
            <person name="Kerns K.A."/>
            <person name="Liu Q."/>
            <person name="To T.T."/>
            <person name="Solden L."/>
            <person name="Hendrickson E.L."/>
            <person name="Wrighton K."/>
            <person name="Shi W."/>
            <person name="He X."/>
        </authorList>
    </citation>
    <scope>NUCLEOTIDE SEQUENCE [LARGE SCALE GENOMIC DNA]</scope>
    <source>
        <strain evidence="4 5">TM7_G3_2_Rum_HOT_351B</strain>
    </source>
</reference>
<evidence type="ECO:0000313" key="4">
    <source>
        <dbReference type="EMBL" id="RYC74405.1"/>
    </source>
</evidence>
<keyword evidence="2" id="KW-1133">Transmembrane helix</keyword>
<proteinExistence type="inferred from homology"/>
<dbReference type="RefSeq" id="WP_129735159.1">
    <property type="nucleotide sequence ID" value="NZ_PRLM01000006.1"/>
</dbReference>
<comment type="caution">
    <text evidence="4">The sequence shown here is derived from an EMBL/GenBank/DDBJ whole genome shotgun (WGS) entry which is preliminary data.</text>
</comment>
<name>A0ABY0FL57_9BACT</name>
<comment type="similarity">
    <text evidence="1">Belongs to the CapA family.</text>
</comment>
<dbReference type="PANTHER" id="PTHR33393">
    <property type="entry name" value="POLYGLUTAMINE SYNTHESIS ACCESSORY PROTEIN RV0574C-RELATED"/>
    <property type="match status" value="1"/>
</dbReference>
<evidence type="ECO:0000259" key="3">
    <source>
        <dbReference type="SMART" id="SM00854"/>
    </source>
</evidence>
<dbReference type="InterPro" id="IPR052169">
    <property type="entry name" value="CW_Biosynth-Accessory"/>
</dbReference>
<dbReference type="SMART" id="SM00854">
    <property type="entry name" value="PGA_cap"/>
    <property type="match status" value="1"/>
</dbReference>
<dbReference type="InterPro" id="IPR019079">
    <property type="entry name" value="Capsule_synth_CapA"/>
</dbReference>
<feature type="domain" description="Capsule synthesis protein CapA" evidence="3">
    <location>
        <begin position="181"/>
        <end position="427"/>
    </location>
</feature>
<evidence type="ECO:0000313" key="5">
    <source>
        <dbReference type="Proteomes" id="UP001191019"/>
    </source>
</evidence>
<evidence type="ECO:0000256" key="2">
    <source>
        <dbReference type="SAM" id="Phobius"/>
    </source>
</evidence>
<feature type="transmembrane region" description="Helical" evidence="2">
    <location>
        <begin position="12"/>
        <end position="33"/>
    </location>
</feature>
<keyword evidence="2" id="KW-0472">Membrane</keyword>
<accession>A0ABY0FL57</accession>
<dbReference type="SUPFAM" id="SSF56300">
    <property type="entry name" value="Metallo-dependent phosphatases"/>
    <property type="match status" value="1"/>
</dbReference>
<reference evidence="4 5" key="1">
    <citation type="journal article" date="2018" name="bioRxiv">
        <title>Evidence of independent acquisition and adaption of ultra-small bacteria to human hosts across the highly diverse yet reduced genomes of the phylum Saccharibacteria.</title>
        <authorList>
            <person name="McLean J.S."/>
            <person name="Bor B."/>
            <person name="To T.T."/>
            <person name="Liu Q."/>
            <person name="Kearns K.A."/>
            <person name="Solden L.M."/>
            <person name="Wrighton K.C."/>
            <person name="He X."/>
            <person name="Shi W."/>
        </authorList>
    </citation>
    <scope>NUCLEOTIDE SEQUENCE [LARGE SCALE GENOMIC DNA]</scope>
    <source>
        <strain evidence="4 5">TM7_G3_2_Rum_HOT_351B</strain>
    </source>
</reference>
<dbReference type="EMBL" id="PRLM01000006">
    <property type="protein sequence ID" value="RYC74405.1"/>
    <property type="molecule type" value="Genomic_DNA"/>
</dbReference>
<keyword evidence="2" id="KW-0812">Transmembrane</keyword>
<gene>
    <name evidence="4" type="primary">capA</name>
    <name evidence="4" type="ORF">G3RUM_00559</name>
</gene>